<name>A0AAD6YKS4_9AGAR</name>
<dbReference type="Gene3D" id="1.10.443.10">
    <property type="entry name" value="Intergrase catalytic core"/>
    <property type="match status" value="1"/>
</dbReference>
<dbReference type="GO" id="GO:0015074">
    <property type="term" value="P:DNA integration"/>
    <property type="evidence" value="ECO:0007669"/>
    <property type="project" value="InterPro"/>
</dbReference>
<dbReference type="PANTHER" id="PTHR34605:SF4">
    <property type="entry name" value="DNA ADENINE METHYLTRANSFERASE"/>
    <property type="match status" value="1"/>
</dbReference>
<protein>
    <submittedName>
        <fullName evidence="2">DNA breaking-rejoining enzyme</fullName>
    </submittedName>
</protein>
<accession>A0AAD6YKS4</accession>
<evidence type="ECO:0000256" key="1">
    <source>
        <dbReference type="ARBA" id="ARBA00023172"/>
    </source>
</evidence>
<gene>
    <name evidence="2" type="ORF">GGX14DRAFT_352693</name>
</gene>
<dbReference type="PANTHER" id="PTHR34605">
    <property type="entry name" value="PHAGE_INTEGRASE DOMAIN-CONTAINING PROTEIN"/>
    <property type="match status" value="1"/>
</dbReference>
<feature type="non-terminal residue" evidence="2">
    <location>
        <position position="1"/>
    </location>
</feature>
<dbReference type="GO" id="GO:0006310">
    <property type="term" value="P:DNA recombination"/>
    <property type="evidence" value="ECO:0007669"/>
    <property type="project" value="UniProtKB-KW"/>
</dbReference>
<keyword evidence="3" id="KW-1185">Reference proteome</keyword>
<dbReference type="SUPFAM" id="SSF56349">
    <property type="entry name" value="DNA breaking-rejoining enzymes"/>
    <property type="match status" value="1"/>
</dbReference>
<reference evidence="2" key="1">
    <citation type="submission" date="2023-03" db="EMBL/GenBank/DDBJ databases">
        <title>Massive genome expansion in bonnet fungi (Mycena s.s.) driven by repeated elements and novel gene families across ecological guilds.</title>
        <authorList>
            <consortium name="Lawrence Berkeley National Laboratory"/>
            <person name="Harder C.B."/>
            <person name="Miyauchi S."/>
            <person name="Viragh M."/>
            <person name="Kuo A."/>
            <person name="Thoen E."/>
            <person name="Andreopoulos B."/>
            <person name="Lu D."/>
            <person name="Skrede I."/>
            <person name="Drula E."/>
            <person name="Henrissat B."/>
            <person name="Morin E."/>
            <person name="Kohler A."/>
            <person name="Barry K."/>
            <person name="LaButti K."/>
            <person name="Morin E."/>
            <person name="Salamov A."/>
            <person name="Lipzen A."/>
            <person name="Mereny Z."/>
            <person name="Hegedus B."/>
            <person name="Baldrian P."/>
            <person name="Stursova M."/>
            <person name="Weitz H."/>
            <person name="Taylor A."/>
            <person name="Grigoriev I.V."/>
            <person name="Nagy L.G."/>
            <person name="Martin F."/>
            <person name="Kauserud H."/>
        </authorList>
    </citation>
    <scope>NUCLEOTIDE SEQUENCE</scope>
    <source>
        <strain evidence="2">9144</strain>
    </source>
</reference>
<evidence type="ECO:0000313" key="3">
    <source>
        <dbReference type="Proteomes" id="UP001219525"/>
    </source>
</evidence>
<organism evidence="2 3">
    <name type="scientific">Mycena pura</name>
    <dbReference type="NCBI Taxonomy" id="153505"/>
    <lineage>
        <taxon>Eukaryota</taxon>
        <taxon>Fungi</taxon>
        <taxon>Dikarya</taxon>
        <taxon>Basidiomycota</taxon>
        <taxon>Agaricomycotina</taxon>
        <taxon>Agaricomycetes</taxon>
        <taxon>Agaricomycetidae</taxon>
        <taxon>Agaricales</taxon>
        <taxon>Marasmiineae</taxon>
        <taxon>Mycenaceae</taxon>
        <taxon>Mycena</taxon>
    </lineage>
</organism>
<dbReference type="InterPro" id="IPR011010">
    <property type="entry name" value="DNA_brk_join_enz"/>
</dbReference>
<dbReference type="AlphaFoldDB" id="A0AAD6YKS4"/>
<proteinExistence type="predicted"/>
<sequence length="331" mass="37787">CDNMSSDGNLKEPAVERATFAHAQKMRAAVSFRFARIKSTAGIAWHLSEVTSKMVGNPATAVVVSQYFVSLKRRKVQAGEVATSARAITPDDLYQLYLYNISENRMVRRNYPAGEPKKWDGPLCRRMTFFAYLLMFTCLLRVDEVLKIQAHDIVLNAEGNAITVTLPFRKTHQFGDIKPYTIYLLPPNEAHLCVVRAYAHFLQESKIQRGYLFRNILAGDLIDINKSEPMTSAQFLEIFRNHLISVHIDPTAYGTHSFRRGGCQFYANYRRWPLRKICEWGGWSQEFTHGTIVKYLISWNDNPLDAREDFLRPGRPVGVHCQSCGRTCPCA</sequence>
<dbReference type="InterPro" id="IPR013762">
    <property type="entry name" value="Integrase-like_cat_sf"/>
</dbReference>
<dbReference type="InterPro" id="IPR052925">
    <property type="entry name" value="Phage_Integrase-like_Recomb"/>
</dbReference>
<dbReference type="Proteomes" id="UP001219525">
    <property type="component" value="Unassembled WGS sequence"/>
</dbReference>
<dbReference type="GO" id="GO:0003677">
    <property type="term" value="F:DNA binding"/>
    <property type="evidence" value="ECO:0007669"/>
    <property type="project" value="InterPro"/>
</dbReference>
<dbReference type="EMBL" id="JARJCW010000007">
    <property type="protein sequence ID" value="KAJ7222300.1"/>
    <property type="molecule type" value="Genomic_DNA"/>
</dbReference>
<comment type="caution">
    <text evidence="2">The sequence shown here is derived from an EMBL/GenBank/DDBJ whole genome shotgun (WGS) entry which is preliminary data.</text>
</comment>
<keyword evidence="1" id="KW-0233">DNA recombination</keyword>
<evidence type="ECO:0000313" key="2">
    <source>
        <dbReference type="EMBL" id="KAJ7222300.1"/>
    </source>
</evidence>